<sequence length="80" mass="9289">CDVNGKKTLDMSTAVSLLKGEKKNLRRKEKRARIEQIRVTLGLSDSQRTPTPGETLRDFYRRTSMYWQMAAHEHTQHTGK</sequence>
<protein>
    <recommendedName>
        <fullName evidence="1">DUF4110 domain-containing protein</fullName>
    </recommendedName>
</protein>
<dbReference type="Proteomes" id="UP000092600">
    <property type="component" value="Unassembled WGS sequence"/>
</dbReference>
<accession>A0A199UM73</accession>
<evidence type="ECO:0000313" key="3">
    <source>
        <dbReference type="Proteomes" id="UP000092600"/>
    </source>
</evidence>
<dbReference type="STRING" id="4615.A0A199UM73"/>
<evidence type="ECO:0000313" key="2">
    <source>
        <dbReference type="EMBL" id="OAY65977.1"/>
    </source>
</evidence>
<gene>
    <name evidence="2" type="ORF">ACMD2_19671</name>
</gene>
<dbReference type="Pfam" id="PF13422">
    <property type="entry name" value="DUF4110"/>
    <property type="match status" value="1"/>
</dbReference>
<dbReference type="InterPro" id="IPR025183">
    <property type="entry name" value="DUF4110"/>
</dbReference>
<dbReference type="AlphaFoldDB" id="A0A199UM73"/>
<dbReference type="EMBL" id="LSRQ01006565">
    <property type="protein sequence ID" value="OAY65977.1"/>
    <property type="molecule type" value="Genomic_DNA"/>
</dbReference>
<feature type="non-terminal residue" evidence="2">
    <location>
        <position position="80"/>
    </location>
</feature>
<name>A0A199UM73_ANACO</name>
<reference evidence="2 3" key="1">
    <citation type="journal article" date="2016" name="DNA Res.">
        <title>The draft genome of MD-2 pineapple using hybrid error correction of long reads.</title>
        <authorList>
            <person name="Redwan R.M."/>
            <person name="Saidin A."/>
            <person name="Kumar S.V."/>
        </authorList>
    </citation>
    <scope>NUCLEOTIDE SEQUENCE [LARGE SCALE GENOMIC DNA]</scope>
    <source>
        <strain evidence="3">cv. MD2</strain>
        <tissue evidence="2">Leaf</tissue>
    </source>
</reference>
<comment type="caution">
    <text evidence="2">The sequence shown here is derived from an EMBL/GenBank/DDBJ whole genome shotgun (WGS) entry which is preliminary data.</text>
</comment>
<proteinExistence type="predicted"/>
<feature type="non-terminal residue" evidence="2">
    <location>
        <position position="1"/>
    </location>
</feature>
<organism evidence="2 3">
    <name type="scientific">Ananas comosus</name>
    <name type="common">Pineapple</name>
    <name type="synonym">Ananas ananas</name>
    <dbReference type="NCBI Taxonomy" id="4615"/>
    <lineage>
        <taxon>Eukaryota</taxon>
        <taxon>Viridiplantae</taxon>
        <taxon>Streptophyta</taxon>
        <taxon>Embryophyta</taxon>
        <taxon>Tracheophyta</taxon>
        <taxon>Spermatophyta</taxon>
        <taxon>Magnoliopsida</taxon>
        <taxon>Liliopsida</taxon>
        <taxon>Poales</taxon>
        <taxon>Bromeliaceae</taxon>
        <taxon>Bromelioideae</taxon>
        <taxon>Ananas</taxon>
    </lineage>
</organism>
<evidence type="ECO:0000259" key="1">
    <source>
        <dbReference type="Pfam" id="PF13422"/>
    </source>
</evidence>
<feature type="domain" description="DUF4110" evidence="1">
    <location>
        <begin position="42"/>
        <end position="79"/>
    </location>
</feature>